<comment type="similarity">
    <text evidence="7">In the N-terminal section; belongs to the binding-protein-dependent transport system permease family.</text>
</comment>
<feature type="transmembrane region" description="Helical" evidence="8">
    <location>
        <begin position="47"/>
        <end position="72"/>
    </location>
</feature>
<feature type="transmembrane region" description="Helical" evidence="8">
    <location>
        <begin position="221"/>
        <end position="244"/>
    </location>
</feature>
<comment type="similarity">
    <text evidence="8">Belongs to the binding-protein-dependent transport system permease family.</text>
</comment>
<dbReference type="Pfam" id="PF04069">
    <property type="entry name" value="OpuAC"/>
    <property type="match status" value="1"/>
</dbReference>
<dbReference type="PROSITE" id="PS50928">
    <property type="entry name" value="ABC_TM1"/>
    <property type="match status" value="1"/>
</dbReference>
<keyword evidence="5 8" id="KW-0472">Membrane</keyword>
<dbReference type="Pfam" id="PF00528">
    <property type="entry name" value="BPD_transp_1"/>
    <property type="match status" value="1"/>
</dbReference>
<name>A0ABR9ZLK8_9CORY</name>
<evidence type="ECO:0000259" key="9">
    <source>
        <dbReference type="PROSITE" id="PS50928"/>
    </source>
</evidence>
<dbReference type="Gene3D" id="3.40.190.120">
    <property type="entry name" value="Osmoprotection protein (prox), domain 2"/>
    <property type="match status" value="1"/>
</dbReference>
<keyword evidence="2 8" id="KW-0813">Transport</keyword>
<keyword evidence="11" id="KW-1185">Reference proteome</keyword>
<evidence type="ECO:0000256" key="5">
    <source>
        <dbReference type="ARBA" id="ARBA00023136"/>
    </source>
</evidence>
<gene>
    <name evidence="10" type="ORF">IRY30_09435</name>
</gene>
<dbReference type="InterPro" id="IPR007210">
    <property type="entry name" value="ABC_Gly_betaine_transp_sub-bd"/>
</dbReference>
<feature type="domain" description="ABC transmembrane type-1" evidence="9">
    <location>
        <begin position="14"/>
        <end position="198"/>
    </location>
</feature>
<evidence type="ECO:0000313" key="10">
    <source>
        <dbReference type="EMBL" id="MBF4554290.1"/>
    </source>
</evidence>
<dbReference type="RefSeq" id="WP_194557173.1">
    <property type="nucleotide sequence ID" value="NZ_JADKMY010000003.1"/>
</dbReference>
<dbReference type="CDD" id="cd06261">
    <property type="entry name" value="TM_PBP2"/>
    <property type="match status" value="1"/>
</dbReference>
<dbReference type="Gene3D" id="1.10.3720.10">
    <property type="entry name" value="MetI-like"/>
    <property type="match status" value="1"/>
</dbReference>
<feature type="transmembrane region" description="Helical" evidence="8">
    <location>
        <begin position="20"/>
        <end position="40"/>
    </location>
</feature>
<proteinExistence type="inferred from homology"/>
<protein>
    <submittedName>
        <fullName evidence="10">ABC transporter permease subunit</fullName>
    </submittedName>
</protein>
<dbReference type="SUPFAM" id="SSF161098">
    <property type="entry name" value="MetI-like"/>
    <property type="match status" value="1"/>
</dbReference>
<comment type="subcellular location">
    <subcellularLocation>
        <location evidence="8">Cell membrane</location>
        <topology evidence="8">Multi-pass membrane protein</topology>
    </subcellularLocation>
    <subcellularLocation>
        <location evidence="1">Membrane</location>
        <topology evidence="1">Multi-pass membrane protein</topology>
    </subcellularLocation>
</comment>
<evidence type="ECO:0000256" key="8">
    <source>
        <dbReference type="RuleBase" id="RU363032"/>
    </source>
</evidence>
<feature type="transmembrane region" description="Helical" evidence="8">
    <location>
        <begin position="84"/>
        <end position="104"/>
    </location>
</feature>
<evidence type="ECO:0000256" key="6">
    <source>
        <dbReference type="ARBA" id="ARBA00035642"/>
    </source>
</evidence>
<dbReference type="Gene3D" id="3.40.190.10">
    <property type="entry name" value="Periplasmic binding protein-like II"/>
    <property type="match status" value="1"/>
</dbReference>
<dbReference type="PANTHER" id="PTHR30177">
    <property type="entry name" value="GLYCINE BETAINE/L-PROLINE TRANSPORT SYSTEM PERMEASE PROTEIN PROW"/>
    <property type="match status" value="1"/>
</dbReference>
<keyword evidence="4 8" id="KW-1133">Transmembrane helix</keyword>
<evidence type="ECO:0000256" key="3">
    <source>
        <dbReference type="ARBA" id="ARBA00022692"/>
    </source>
</evidence>
<accession>A0ABR9ZLK8</accession>
<dbReference type="InterPro" id="IPR051204">
    <property type="entry name" value="ABC_transp_perm/SBD"/>
</dbReference>
<dbReference type="PANTHER" id="PTHR30177:SF33">
    <property type="entry name" value="POSSIBLE OSMOPROTECTANT (GLYCINE BETAINE_CARNITINE_CHOLINE_L-PROLINE) TRANSPORT INTEGRAL MEMBRANE PROTEIN ABC TRANSPORTER PROZ"/>
    <property type="match status" value="1"/>
</dbReference>
<comment type="similarity">
    <text evidence="6">In the C-terminal section; belongs to the OsmX family.</text>
</comment>
<evidence type="ECO:0000256" key="7">
    <source>
        <dbReference type="ARBA" id="ARBA00035652"/>
    </source>
</evidence>
<evidence type="ECO:0000313" key="11">
    <source>
        <dbReference type="Proteomes" id="UP000635902"/>
    </source>
</evidence>
<dbReference type="Proteomes" id="UP000635902">
    <property type="component" value="Unassembled WGS sequence"/>
</dbReference>
<reference evidence="10 11" key="1">
    <citation type="submission" date="2020-10" db="EMBL/GenBank/DDBJ databases">
        <title>Novel species in genus Corynebacterium.</title>
        <authorList>
            <person name="Zhang G."/>
        </authorList>
    </citation>
    <scope>NUCLEOTIDE SEQUENCE [LARGE SCALE GENOMIC DNA]</scope>
    <source>
        <strain evidence="10 11">DSM 45110</strain>
    </source>
</reference>
<evidence type="ECO:0000256" key="2">
    <source>
        <dbReference type="ARBA" id="ARBA00022448"/>
    </source>
</evidence>
<dbReference type="InterPro" id="IPR000515">
    <property type="entry name" value="MetI-like"/>
</dbReference>
<feature type="transmembrane region" description="Helical" evidence="8">
    <location>
        <begin position="179"/>
        <end position="201"/>
    </location>
</feature>
<dbReference type="SUPFAM" id="SSF53850">
    <property type="entry name" value="Periplasmic binding protein-like II"/>
    <property type="match status" value="1"/>
</dbReference>
<dbReference type="EMBL" id="JADKMY010000003">
    <property type="protein sequence ID" value="MBF4554290.1"/>
    <property type="molecule type" value="Genomic_DNA"/>
</dbReference>
<sequence>MLSEFFNAMVWQRIEEHLWLSLLGLIPAILIAVPAGLYIGHTGRGRGVAVALSGGLRAIPSLGLLTVLALFLPGGAVERAWLPSTIVLVILAIPPILAAAYAGVQQIKPSVIDGARATGHSEMQILRSVEIPLALPQILDGIRSAAAQVVATATLCAYIGTGGLGRYLIDGLAQRDTQMMVVGVVWVIVLVLVLEALRILPPHPPKESTPRAAVTADDKQWLPAAVAVVSAVAVLALVAGGTVFGGARNDDIVRVGSANFPESEIIAQIYVQALEEEGIDAELVPGIGARDAYLSALENGEISVVPEYVGNLTQFYADSPGAPKVDLEPGTTSEDAAQALEKVLPEGLKQGELAEAESKDSYRVMPEVAERYGLKELGDLPGLVEQKGGNLRLGATPEVETRTYGPPGLNKVYGVPADRIEVVPISDGGGPLTVQALLDGSVDIADIYTTTPVLGPDGQEVEVVELADPELLILPQNVLPIFREEGMSDEARQVLEKVQAALTTEALKQMNLRNSGAEKADSLKIAKDWLQENNI</sequence>
<dbReference type="CDD" id="cd13606">
    <property type="entry name" value="PBP2_ProX_like"/>
    <property type="match status" value="1"/>
</dbReference>
<dbReference type="InterPro" id="IPR035906">
    <property type="entry name" value="MetI-like_sf"/>
</dbReference>
<evidence type="ECO:0000256" key="1">
    <source>
        <dbReference type="ARBA" id="ARBA00004141"/>
    </source>
</evidence>
<organism evidence="10 11">
    <name type="scientific">Corynebacterium suicordis DSM 45110</name>
    <dbReference type="NCBI Taxonomy" id="1121369"/>
    <lineage>
        <taxon>Bacteria</taxon>
        <taxon>Bacillati</taxon>
        <taxon>Actinomycetota</taxon>
        <taxon>Actinomycetes</taxon>
        <taxon>Mycobacteriales</taxon>
        <taxon>Corynebacteriaceae</taxon>
        <taxon>Corynebacterium</taxon>
    </lineage>
</organism>
<keyword evidence="3 8" id="KW-0812">Transmembrane</keyword>
<evidence type="ECO:0000256" key="4">
    <source>
        <dbReference type="ARBA" id="ARBA00022989"/>
    </source>
</evidence>
<comment type="caution">
    <text evidence="10">The sequence shown here is derived from an EMBL/GenBank/DDBJ whole genome shotgun (WGS) entry which is preliminary data.</text>
</comment>